<sequence>MRIIISHQIRWMTRASAAARENERVLSTNSLLRTPRWYHQGRLSCGHIGLPMAFDLALGFAAWICGLDVSPAARLACLASKWESATQKCEGKAVVWLADFPLGLLRVLPPSKQWRCWSKYACSKSVPRYLSIFSSFSPLCTIAQASLLKRGAKGGDRGGITHCTANQRARRPSEQSQLPSCRGGRFRLVGSLGRGVVGQMPTVSRHTPSIPERCIGAAVHLTSIYLMASGFRGATAAF</sequence>
<name>A0AAV9GS69_9PEZI</name>
<comment type="caution">
    <text evidence="2">The sequence shown here is derived from an EMBL/GenBank/DDBJ whole genome shotgun (WGS) entry which is preliminary data.</text>
</comment>
<dbReference type="EMBL" id="MU865933">
    <property type="protein sequence ID" value="KAK4450193.1"/>
    <property type="molecule type" value="Genomic_DNA"/>
</dbReference>
<accession>A0AAV9GS69</accession>
<evidence type="ECO:0000256" key="1">
    <source>
        <dbReference type="SAM" id="MobiDB-lite"/>
    </source>
</evidence>
<proteinExistence type="predicted"/>
<reference evidence="2" key="1">
    <citation type="journal article" date="2023" name="Mol. Phylogenet. Evol.">
        <title>Genome-scale phylogeny and comparative genomics of the fungal order Sordariales.</title>
        <authorList>
            <person name="Hensen N."/>
            <person name="Bonometti L."/>
            <person name="Westerberg I."/>
            <person name="Brannstrom I.O."/>
            <person name="Guillou S."/>
            <person name="Cros-Aarteil S."/>
            <person name="Calhoun S."/>
            <person name="Haridas S."/>
            <person name="Kuo A."/>
            <person name="Mondo S."/>
            <person name="Pangilinan J."/>
            <person name="Riley R."/>
            <person name="LaButti K."/>
            <person name="Andreopoulos B."/>
            <person name="Lipzen A."/>
            <person name="Chen C."/>
            <person name="Yan M."/>
            <person name="Daum C."/>
            <person name="Ng V."/>
            <person name="Clum A."/>
            <person name="Steindorff A."/>
            <person name="Ohm R.A."/>
            <person name="Martin F."/>
            <person name="Silar P."/>
            <person name="Natvig D.O."/>
            <person name="Lalanne C."/>
            <person name="Gautier V."/>
            <person name="Ament-Velasquez S.L."/>
            <person name="Kruys A."/>
            <person name="Hutchinson M.I."/>
            <person name="Powell A.J."/>
            <person name="Barry K."/>
            <person name="Miller A.N."/>
            <person name="Grigoriev I.V."/>
            <person name="Debuchy R."/>
            <person name="Gladieux P."/>
            <person name="Hiltunen Thoren M."/>
            <person name="Johannesson H."/>
        </authorList>
    </citation>
    <scope>NUCLEOTIDE SEQUENCE</scope>
    <source>
        <strain evidence="2">PSN243</strain>
    </source>
</reference>
<gene>
    <name evidence="2" type="ORF">QBC34DRAFT_77347</name>
</gene>
<evidence type="ECO:0000313" key="2">
    <source>
        <dbReference type="EMBL" id="KAK4450193.1"/>
    </source>
</evidence>
<dbReference type="Proteomes" id="UP001321760">
    <property type="component" value="Unassembled WGS sequence"/>
</dbReference>
<dbReference type="AlphaFoldDB" id="A0AAV9GS69"/>
<keyword evidence="3" id="KW-1185">Reference proteome</keyword>
<reference evidence="2" key="2">
    <citation type="submission" date="2023-05" db="EMBL/GenBank/DDBJ databases">
        <authorList>
            <consortium name="Lawrence Berkeley National Laboratory"/>
            <person name="Steindorff A."/>
            <person name="Hensen N."/>
            <person name="Bonometti L."/>
            <person name="Westerberg I."/>
            <person name="Brannstrom I.O."/>
            <person name="Guillou S."/>
            <person name="Cros-Aarteil S."/>
            <person name="Calhoun S."/>
            <person name="Haridas S."/>
            <person name="Kuo A."/>
            <person name="Mondo S."/>
            <person name="Pangilinan J."/>
            <person name="Riley R."/>
            <person name="Labutti K."/>
            <person name="Andreopoulos B."/>
            <person name="Lipzen A."/>
            <person name="Chen C."/>
            <person name="Yanf M."/>
            <person name="Daum C."/>
            <person name="Ng V."/>
            <person name="Clum A."/>
            <person name="Ohm R."/>
            <person name="Martin F."/>
            <person name="Silar P."/>
            <person name="Natvig D."/>
            <person name="Lalanne C."/>
            <person name="Gautier V."/>
            <person name="Ament-Velasquez S.L."/>
            <person name="Kruys A."/>
            <person name="Hutchinson M.I."/>
            <person name="Powell A.J."/>
            <person name="Barry K."/>
            <person name="Miller A.N."/>
            <person name="Grigoriev I.V."/>
            <person name="Debuchy R."/>
            <person name="Gladieux P."/>
            <person name="Thoren M.H."/>
            <person name="Johannesson H."/>
        </authorList>
    </citation>
    <scope>NUCLEOTIDE SEQUENCE</scope>
    <source>
        <strain evidence="2">PSN243</strain>
    </source>
</reference>
<feature type="region of interest" description="Disordered" evidence="1">
    <location>
        <begin position="151"/>
        <end position="179"/>
    </location>
</feature>
<organism evidence="2 3">
    <name type="scientific">Podospora aff. communis PSN243</name>
    <dbReference type="NCBI Taxonomy" id="3040156"/>
    <lineage>
        <taxon>Eukaryota</taxon>
        <taxon>Fungi</taxon>
        <taxon>Dikarya</taxon>
        <taxon>Ascomycota</taxon>
        <taxon>Pezizomycotina</taxon>
        <taxon>Sordariomycetes</taxon>
        <taxon>Sordariomycetidae</taxon>
        <taxon>Sordariales</taxon>
        <taxon>Podosporaceae</taxon>
        <taxon>Podospora</taxon>
    </lineage>
</organism>
<protein>
    <submittedName>
        <fullName evidence="2">Uncharacterized protein</fullName>
    </submittedName>
</protein>
<evidence type="ECO:0000313" key="3">
    <source>
        <dbReference type="Proteomes" id="UP001321760"/>
    </source>
</evidence>